<accession>A0A7W7NAD0</accession>
<gene>
    <name evidence="2" type="ORF">HNP37_004464</name>
</gene>
<reference evidence="2 3" key="1">
    <citation type="submission" date="2020-08" db="EMBL/GenBank/DDBJ databases">
        <title>Functional genomics of gut bacteria from endangered species of beetles.</title>
        <authorList>
            <person name="Carlos-Shanley C."/>
        </authorList>
    </citation>
    <scope>NUCLEOTIDE SEQUENCE [LARGE SCALE GENOMIC DNA]</scope>
    <source>
        <strain evidence="2 3">S00142</strain>
    </source>
</reference>
<proteinExistence type="predicted"/>
<dbReference type="RefSeq" id="WP_184167445.1">
    <property type="nucleotide sequence ID" value="NZ_JACHLD010000009.1"/>
</dbReference>
<dbReference type="AlphaFoldDB" id="A0A7W7NAD0"/>
<dbReference type="Gene3D" id="3.30.190.20">
    <property type="match status" value="1"/>
</dbReference>
<dbReference type="EMBL" id="JACHLD010000009">
    <property type="protein sequence ID" value="MBB4804377.1"/>
    <property type="molecule type" value="Genomic_DNA"/>
</dbReference>
<organism evidence="2 3">
    <name type="scientific">Flavobacterium nitrogenifigens</name>
    <dbReference type="NCBI Taxonomy" id="1617283"/>
    <lineage>
        <taxon>Bacteria</taxon>
        <taxon>Pseudomonadati</taxon>
        <taxon>Bacteroidota</taxon>
        <taxon>Flavobacteriia</taxon>
        <taxon>Flavobacteriales</taxon>
        <taxon>Flavobacteriaceae</taxon>
        <taxon>Flavobacterium</taxon>
    </lineage>
</organism>
<dbReference type="Proteomes" id="UP000561681">
    <property type="component" value="Unassembled WGS sequence"/>
</dbReference>
<sequence>MVELIDFLQGRRISILTPKLKSFSGDLKKVSQEIEDYGFFKLRINGKMIDVDQINTIKTNSNFVFDIDVVIDRLTLNKDNNIISQFLKSLSIALRHGDGSKIVVFLDFDTKEEFRFQMSEDILKNIQL</sequence>
<keyword evidence="3" id="KW-1185">Reference proteome</keyword>
<comment type="caution">
    <text evidence="2">The sequence shown here is derived from an EMBL/GenBank/DDBJ whole genome shotgun (WGS) entry which is preliminary data.</text>
</comment>
<dbReference type="InterPro" id="IPR041102">
    <property type="entry name" value="UvrA_inter"/>
</dbReference>
<name>A0A7W7NAD0_9FLAO</name>
<feature type="domain" description="UvrA interaction" evidence="1">
    <location>
        <begin position="4"/>
        <end position="104"/>
    </location>
</feature>
<protein>
    <submittedName>
        <fullName evidence="2">Excinuclease UvrABC ATPase subunit</fullName>
    </submittedName>
</protein>
<evidence type="ECO:0000313" key="2">
    <source>
        <dbReference type="EMBL" id="MBB4804377.1"/>
    </source>
</evidence>
<evidence type="ECO:0000313" key="3">
    <source>
        <dbReference type="Proteomes" id="UP000561681"/>
    </source>
</evidence>
<dbReference type="Pfam" id="PF17760">
    <property type="entry name" value="UvrA_inter"/>
    <property type="match status" value="1"/>
</dbReference>
<evidence type="ECO:0000259" key="1">
    <source>
        <dbReference type="Pfam" id="PF17760"/>
    </source>
</evidence>